<dbReference type="NCBIfam" id="TIGR03544">
    <property type="entry name" value="DivI1A_domain"/>
    <property type="match status" value="1"/>
</dbReference>
<dbReference type="InterPro" id="IPR019933">
    <property type="entry name" value="DivIVA_domain"/>
</dbReference>
<dbReference type="EMBL" id="CP121252">
    <property type="protein sequence ID" value="WFP17586.1"/>
    <property type="molecule type" value="Genomic_DNA"/>
</dbReference>
<evidence type="ECO:0000313" key="3">
    <source>
        <dbReference type="Proteomes" id="UP001219037"/>
    </source>
</evidence>
<dbReference type="Gene3D" id="6.10.250.660">
    <property type="match status" value="1"/>
</dbReference>
<reference evidence="2 3" key="1">
    <citation type="submission" date="2023-04" db="EMBL/GenBank/DDBJ databases">
        <title>Funneling lignin-derived compounds into biodiesel using alkali-halophilic Citricoccus sp. P2.</title>
        <authorList>
            <person name="Luo C.-B."/>
        </authorList>
    </citation>
    <scope>NUCLEOTIDE SEQUENCE [LARGE SCALE GENOMIC DNA]</scope>
    <source>
        <strain evidence="2 3">P2</strain>
    </source>
</reference>
<dbReference type="RefSeq" id="WP_278159209.1">
    <property type="nucleotide sequence ID" value="NZ_CP121252.1"/>
</dbReference>
<dbReference type="Proteomes" id="UP001219037">
    <property type="component" value="Chromosome"/>
</dbReference>
<feature type="region of interest" description="Disordered" evidence="1">
    <location>
        <begin position="1"/>
        <end position="40"/>
    </location>
</feature>
<dbReference type="NCBIfam" id="TIGR03543">
    <property type="entry name" value="divI1A_rptt_fam"/>
    <property type="match status" value="1"/>
</dbReference>
<proteinExistence type="predicted"/>
<gene>
    <name evidence="2" type="ORF">P8192_05650</name>
</gene>
<protein>
    <submittedName>
        <fullName evidence="2">DivIVA domain-containing protein</fullName>
    </submittedName>
</protein>
<accession>A0ABY8H8U8</accession>
<keyword evidence="3" id="KW-1185">Reference proteome</keyword>
<sequence>MNAKARSAAKRGSKRAPLSANPDEANPFSTTSRKNYGYDPKQVDEFIRRARHAYHGDGTMTAAEVRSTSFDAVKGGYTAHQVDQVLDRLEDAFLRTERDELIQKQGMETWNTYLDELIRRLMLRLDRPDGERFRRPSNEESTSYHQQDVDTLCRKLRGHLTDESSVSVTDLRVVSFRSVQGSEGYEEGQVDAFIDDAVELLTVLD</sequence>
<evidence type="ECO:0000256" key="1">
    <source>
        <dbReference type="SAM" id="MobiDB-lite"/>
    </source>
</evidence>
<name>A0ABY8H8U8_9MICC</name>
<evidence type="ECO:0000313" key="2">
    <source>
        <dbReference type="EMBL" id="WFP17586.1"/>
    </source>
</evidence>
<organism evidence="2 3">
    <name type="scientific">Citricoccus muralis</name>
    <dbReference type="NCBI Taxonomy" id="169134"/>
    <lineage>
        <taxon>Bacteria</taxon>
        <taxon>Bacillati</taxon>
        <taxon>Actinomycetota</taxon>
        <taxon>Actinomycetes</taxon>
        <taxon>Micrococcales</taxon>
        <taxon>Micrococcaceae</taxon>
        <taxon>Citricoccus</taxon>
    </lineage>
</organism>
<dbReference type="InterPro" id="IPR019932">
    <property type="entry name" value="CHP03543"/>
</dbReference>